<dbReference type="Proteomes" id="UP001180020">
    <property type="component" value="Unassembled WGS sequence"/>
</dbReference>
<organism evidence="2 3">
    <name type="scientific">Acorus calamus</name>
    <name type="common">Sweet flag</name>
    <dbReference type="NCBI Taxonomy" id="4465"/>
    <lineage>
        <taxon>Eukaryota</taxon>
        <taxon>Viridiplantae</taxon>
        <taxon>Streptophyta</taxon>
        <taxon>Embryophyta</taxon>
        <taxon>Tracheophyta</taxon>
        <taxon>Spermatophyta</taxon>
        <taxon>Magnoliopsida</taxon>
        <taxon>Liliopsida</taxon>
        <taxon>Acoraceae</taxon>
        <taxon>Acorus</taxon>
    </lineage>
</organism>
<comment type="caution">
    <text evidence="2">The sequence shown here is derived from an EMBL/GenBank/DDBJ whole genome shotgun (WGS) entry which is preliminary data.</text>
</comment>
<evidence type="ECO:0000313" key="2">
    <source>
        <dbReference type="EMBL" id="KAK1308176.1"/>
    </source>
</evidence>
<dbReference type="AlphaFoldDB" id="A0AAV9E4X2"/>
<evidence type="ECO:0000256" key="1">
    <source>
        <dbReference type="SAM" id="MobiDB-lite"/>
    </source>
</evidence>
<reference evidence="2" key="1">
    <citation type="journal article" date="2023" name="Nat. Commun.">
        <title>Diploid and tetraploid genomes of Acorus and the evolution of monocots.</title>
        <authorList>
            <person name="Ma L."/>
            <person name="Liu K.W."/>
            <person name="Li Z."/>
            <person name="Hsiao Y.Y."/>
            <person name="Qi Y."/>
            <person name="Fu T."/>
            <person name="Tang G.D."/>
            <person name="Zhang D."/>
            <person name="Sun W.H."/>
            <person name="Liu D.K."/>
            <person name="Li Y."/>
            <person name="Chen G.Z."/>
            <person name="Liu X.D."/>
            <person name="Liao X.Y."/>
            <person name="Jiang Y.T."/>
            <person name="Yu X."/>
            <person name="Hao Y."/>
            <person name="Huang J."/>
            <person name="Zhao X.W."/>
            <person name="Ke S."/>
            <person name="Chen Y.Y."/>
            <person name="Wu W.L."/>
            <person name="Hsu J.L."/>
            <person name="Lin Y.F."/>
            <person name="Huang M.D."/>
            <person name="Li C.Y."/>
            <person name="Huang L."/>
            <person name="Wang Z.W."/>
            <person name="Zhao X."/>
            <person name="Zhong W.Y."/>
            <person name="Peng D.H."/>
            <person name="Ahmad S."/>
            <person name="Lan S."/>
            <person name="Zhang J.S."/>
            <person name="Tsai W.C."/>
            <person name="Van de Peer Y."/>
            <person name="Liu Z.J."/>
        </authorList>
    </citation>
    <scope>NUCLEOTIDE SEQUENCE</scope>
    <source>
        <strain evidence="2">CP</strain>
    </source>
</reference>
<protein>
    <submittedName>
        <fullName evidence="2">Uncharacterized protein</fullName>
    </submittedName>
</protein>
<name>A0AAV9E4X2_ACOCL</name>
<reference evidence="2" key="2">
    <citation type="submission" date="2023-06" db="EMBL/GenBank/DDBJ databases">
        <authorList>
            <person name="Ma L."/>
            <person name="Liu K.-W."/>
            <person name="Li Z."/>
            <person name="Hsiao Y.-Y."/>
            <person name="Qi Y."/>
            <person name="Fu T."/>
            <person name="Tang G."/>
            <person name="Zhang D."/>
            <person name="Sun W.-H."/>
            <person name="Liu D.-K."/>
            <person name="Li Y."/>
            <person name="Chen G.-Z."/>
            <person name="Liu X.-D."/>
            <person name="Liao X.-Y."/>
            <person name="Jiang Y.-T."/>
            <person name="Yu X."/>
            <person name="Hao Y."/>
            <person name="Huang J."/>
            <person name="Zhao X.-W."/>
            <person name="Ke S."/>
            <person name="Chen Y.-Y."/>
            <person name="Wu W.-L."/>
            <person name="Hsu J.-L."/>
            <person name="Lin Y.-F."/>
            <person name="Huang M.-D."/>
            <person name="Li C.-Y."/>
            <person name="Huang L."/>
            <person name="Wang Z.-W."/>
            <person name="Zhao X."/>
            <person name="Zhong W.-Y."/>
            <person name="Peng D.-H."/>
            <person name="Ahmad S."/>
            <person name="Lan S."/>
            <person name="Zhang J.-S."/>
            <person name="Tsai W.-C."/>
            <person name="Van De Peer Y."/>
            <person name="Liu Z.-J."/>
        </authorList>
    </citation>
    <scope>NUCLEOTIDE SEQUENCE</scope>
    <source>
        <strain evidence="2">CP</strain>
        <tissue evidence="2">Leaves</tissue>
    </source>
</reference>
<proteinExistence type="predicted"/>
<evidence type="ECO:0000313" key="3">
    <source>
        <dbReference type="Proteomes" id="UP001180020"/>
    </source>
</evidence>
<keyword evidence="3" id="KW-1185">Reference proteome</keyword>
<sequence>MLPAEMLITRFRNIKFHPLLKMEHHWSQKLKHKTGTGLPLFLGAARSLPQLEQEFYAWDTHIARGGSGAGKVHGVPNSRLSHHTSRTPVGHGSDDEGALGPNDRAF</sequence>
<dbReference type="EMBL" id="JAUJYO010000009">
    <property type="protein sequence ID" value="KAK1308176.1"/>
    <property type="molecule type" value="Genomic_DNA"/>
</dbReference>
<feature type="region of interest" description="Disordered" evidence="1">
    <location>
        <begin position="67"/>
        <end position="106"/>
    </location>
</feature>
<gene>
    <name evidence="2" type="ORF">QJS10_CPA09g01054</name>
</gene>
<accession>A0AAV9E4X2</accession>